<dbReference type="RefSeq" id="WP_184693967.1">
    <property type="nucleotide sequence ID" value="NZ_JACHJN010000007.1"/>
</dbReference>
<protein>
    <submittedName>
        <fullName evidence="1">Uncharacterized protein</fullName>
    </submittedName>
</protein>
<keyword evidence="2" id="KW-1185">Reference proteome</keyword>
<accession>A0A841CRW2</accession>
<proteinExistence type="predicted"/>
<dbReference type="Proteomes" id="UP000547510">
    <property type="component" value="Unassembled WGS sequence"/>
</dbReference>
<sequence length="343" mass="36760">MLVEIRIVLTAPGEADLAGTVLENLGQRLNGLPGITWVIREKPPGFSRPFGNARFLLDIVLSSEDKVVIMAEAVEGWLRDRSPGLVLRATAMTTFVDLSFPSSPDPPAALILHLVQEAWESLRNEKKRANFRELLRGGYALPERPDFSSDVAAGTAGPRVHNHLVTNSGNAVQAGAIHGDLNIYTSSESPTQHNVPIIVSIGYKASSSSGVIDGFGGPVPGITDDIGIVVLVEGRSSQAVVLLAIRPVVVDFRDEPEPLLSMISSRDFGIDLTPIPPLPPRVVAHGHDFPFAVAAGDPELFHFTFSVRPECCVSWRLELDWVSAGRTGTVMIPEGGAFTIPSG</sequence>
<organism evidence="1 2">
    <name type="scientific">Saccharothrix tamanrassetensis</name>
    <dbReference type="NCBI Taxonomy" id="1051531"/>
    <lineage>
        <taxon>Bacteria</taxon>
        <taxon>Bacillati</taxon>
        <taxon>Actinomycetota</taxon>
        <taxon>Actinomycetes</taxon>
        <taxon>Pseudonocardiales</taxon>
        <taxon>Pseudonocardiaceae</taxon>
        <taxon>Saccharothrix</taxon>
    </lineage>
</organism>
<dbReference type="EMBL" id="JACHJN010000007">
    <property type="protein sequence ID" value="MBB5958216.1"/>
    <property type="molecule type" value="Genomic_DNA"/>
</dbReference>
<gene>
    <name evidence="1" type="ORF">FHS29_004824</name>
</gene>
<dbReference type="AlphaFoldDB" id="A0A841CRW2"/>
<evidence type="ECO:0000313" key="2">
    <source>
        <dbReference type="Proteomes" id="UP000547510"/>
    </source>
</evidence>
<evidence type="ECO:0000313" key="1">
    <source>
        <dbReference type="EMBL" id="MBB5958216.1"/>
    </source>
</evidence>
<reference evidence="1 2" key="1">
    <citation type="submission" date="2020-08" db="EMBL/GenBank/DDBJ databases">
        <title>Genomic Encyclopedia of Type Strains, Phase III (KMG-III): the genomes of soil and plant-associated and newly described type strains.</title>
        <authorList>
            <person name="Whitman W."/>
        </authorList>
    </citation>
    <scope>NUCLEOTIDE SEQUENCE [LARGE SCALE GENOMIC DNA]</scope>
    <source>
        <strain evidence="1 2">CECT 8640</strain>
    </source>
</reference>
<name>A0A841CRW2_9PSEU</name>
<comment type="caution">
    <text evidence="1">The sequence shown here is derived from an EMBL/GenBank/DDBJ whole genome shotgun (WGS) entry which is preliminary data.</text>
</comment>